<reference evidence="1 2" key="2">
    <citation type="submission" date="2007-08" db="EMBL/GenBank/DDBJ databases">
        <authorList>
            <person name="Fulton L."/>
            <person name="Clifton S."/>
            <person name="Fulton B."/>
            <person name="Xu J."/>
            <person name="Minx P."/>
            <person name="Pepin K.H."/>
            <person name="Johnson M."/>
            <person name="Thiruvilangam P."/>
            <person name="Bhonagiri V."/>
            <person name="Nash W.E."/>
            <person name="Wang C."/>
            <person name="Mardis E.R."/>
            <person name="Wilson R.K."/>
        </authorList>
    </citation>
    <scope>NUCLEOTIDE SEQUENCE [LARGE SCALE GENOMIC DNA]</scope>
    <source>
        <strain evidence="1 2">DSM 753</strain>
    </source>
</reference>
<name>A7VV28_9FIRM</name>
<proteinExistence type="predicted"/>
<evidence type="ECO:0000313" key="2">
    <source>
        <dbReference type="Proteomes" id="UP000003490"/>
    </source>
</evidence>
<accession>A7VV28</accession>
<protein>
    <submittedName>
        <fullName evidence="1">Uncharacterized protein</fullName>
    </submittedName>
</protein>
<sequence>MIKKNGILENLNTTRMKAAELLFPKPQNKRQFCFSLWPPFFRYFFFYSL</sequence>
<dbReference type="Proteomes" id="UP000003490">
    <property type="component" value="Unassembled WGS sequence"/>
</dbReference>
<evidence type="ECO:0000313" key="1">
    <source>
        <dbReference type="EMBL" id="EDO60828.1"/>
    </source>
</evidence>
<gene>
    <name evidence="1" type="ORF">CLOLEP_02433</name>
</gene>
<dbReference type="HOGENOM" id="CLU_3134130_0_0_9"/>
<dbReference type="AlphaFoldDB" id="A7VV28"/>
<comment type="caution">
    <text evidence="1">The sequence shown here is derived from an EMBL/GenBank/DDBJ whole genome shotgun (WGS) entry which is preliminary data.</text>
</comment>
<reference evidence="1 2" key="1">
    <citation type="submission" date="2007-08" db="EMBL/GenBank/DDBJ databases">
        <title>Draft genome sequence of Clostridium leptum (DSM 753).</title>
        <authorList>
            <person name="Sudarsanam P."/>
            <person name="Ley R."/>
            <person name="Guruge J."/>
            <person name="Turnbaugh P.J."/>
            <person name="Mahowald M."/>
            <person name="Liep D."/>
            <person name="Gordon J."/>
        </authorList>
    </citation>
    <scope>NUCLEOTIDE SEQUENCE [LARGE SCALE GENOMIC DNA]</scope>
    <source>
        <strain evidence="1 2">DSM 753</strain>
    </source>
</reference>
<organism evidence="1 2">
    <name type="scientific">[Clostridium] leptum DSM 753</name>
    <dbReference type="NCBI Taxonomy" id="428125"/>
    <lineage>
        <taxon>Bacteria</taxon>
        <taxon>Bacillati</taxon>
        <taxon>Bacillota</taxon>
        <taxon>Clostridia</taxon>
        <taxon>Eubacteriales</taxon>
        <taxon>Oscillospiraceae</taxon>
        <taxon>Oscillospiraceae incertae sedis</taxon>
    </lineage>
</organism>
<dbReference type="EMBL" id="ABCB02000019">
    <property type="protein sequence ID" value="EDO60828.1"/>
    <property type="molecule type" value="Genomic_DNA"/>
</dbReference>